<protein>
    <submittedName>
        <fullName evidence="3">Uncharacterized protein</fullName>
    </submittedName>
</protein>
<dbReference type="InParanoid" id="A0A067NCC5"/>
<evidence type="ECO:0000256" key="1">
    <source>
        <dbReference type="ARBA" id="ARBA00004123"/>
    </source>
</evidence>
<keyword evidence="2" id="KW-0539">Nucleus</keyword>
<dbReference type="PANTHER" id="PTHR37534:SF20">
    <property type="entry name" value="PRO1A C6 ZINK-FINGER PROTEIN"/>
    <property type="match status" value="1"/>
</dbReference>
<dbReference type="HOGENOM" id="CLU_600130_0_0_1"/>
<dbReference type="Proteomes" id="UP000027195">
    <property type="component" value="Unassembled WGS sequence"/>
</dbReference>
<gene>
    <name evidence="3" type="ORF">BOTBODRAFT_25855</name>
</gene>
<name>A0A067NCC5_BOTB1</name>
<evidence type="ECO:0000313" key="4">
    <source>
        <dbReference type="Proteomes" id="UP000027195"/>
    </source>
</evidence>
<dbReference type="OrthoDB" id="5419315at2759"/>
<evidence type="ECO:0000256" key="2">
    <source>
        <dbReference type="ARBA" id="ARBA00023242"/>
    </source>
</evidence>
<evidence type="ECO:0000313" key="3">
    <source>
        <dbReference type="EMBL" id="KDQ21416.1"/>
    </source>
</evidence>
<dbReference type="Pfam" id="PF11951">
    <property type="entry name" value="Fungal_trans_2"/>
    <property type="match status" value="1"/>
</dbReference>
<dbReference type="PANTHER" id="PTHR37534">
    <property type="entry name" value="TRANSCRIPTIONAL ACTIVATOR PROTEIN UGA3"/>
    <property type="match status" value="1"/>
</dbReference>
<accession>A0A067NCC5</accession>
<dbReference type="STRING" id="930990.A0A067NCC5"/>
<comment type="subcellular location">
    <subcellularLocation>
        <location evidence="1">Nucleus</location>
    </subcellularLocation>
</comment>
<dbReference type="GO" id="GO:0005634">
    <property type="term" value="C:nucleus"/>
    <property type="evidence" value="ECO:0007669"/>
    <property type="project" value="UniProtKB-SubCell"/>
</dbReference>
<reference evidence="4" key="1">
    <citation type="journal article" date="2014" name="Proc. Natl. Acad. Sci. U.S.A.">
        <title>Extensive sampling of basidiomycete genomes demonstrates inadequacy of the white-rot/brown-rot paradigm for wood decay fungi.</title>
        <authorList>
            <person name="Riley R."/>
            <person name="Salamov A.A."/>
            <person name="Brown D.W."/>
            <person name="Nagy L.G."/>
            <person name="Floudas D."/>
            <person name="Held B.W."/>
            <person name="Levasseur A."/>
            <person name="Lombard V."/>
            <person name="Morin E."/>
            <person name="Otillar R."/>
            <person name="Lindquist E.A."/>
            <person name="Sun H."/>
            <person name="LaButti K.M."/>
            <person name="Schmutz J."/>
            <person name="Jabbour D."/>
            <person name="Luo H."/>
            <person name="Baker S.E."/>
            <person name="Pisabarro A.G."/>
            <person name="Walton J.D."/>
            <person name="Blanchette R.A."/>
            <person name="Henrissat B."/>
            <person name="Martin F."/>
            <person name="Cullen D."/>
            <person name="Hibbett D.S."/>
            <person name="Grigoriev I.V."/>
        </authorList>
    </citation>
    <scope>NUCLEOTIDE SEQUENCE [LARGE SCALE GENOMIC DNA]</scope>
    <source>
        <strain evidence="4">FD-172 SS1</strain>
    </source>
</reference>
<keyword evidence="4" id="KW-1185">Reference proteome</keyword>
<dbReference type="EMBL" id="KL198016">
    <property type="protein sequence ID" value="KDQ21416.1"/>
    <property type="molecule type" value="Genomic_DNA"/>
</dbReference>
<organism evidence="3 4">
    <name type="scientific">Botryobasidium botryosum (strain FD-172 SS1)</name>
    <dbReference type="NCBI Taxonomy" id="930990"/>
    <lineage>
        <taxon>Eukaryota</taxon>
        <taxon>Fungi</taxon>
        <taxon>Dikarya</taxon>
        <taxon>Basidiomycota</taxon>
        <taxon>Agaricomycotina</taxon>
        <taxon>Agaricomycetes</taxon>
        <taxon>Cantharellales</taxon>
        <taxon>Botryobasidiaceae</taxon>
        <taxon>Botryobasidium</taxon>
    </lineage>
</organism>
<sequence>MRNAPPDVLEPYFPTVGERNLIRHYCSNSTHLVMAVPASSSSLNPVLAITIPIVLSLPSNFSPAVEALRVSLLGVGAVHLAFLHARPSSDSLSQSVSSHPQRTTELMSLAMSYRQRATLYLNEALQNPLDGFQDAALGASVIIALIDIFSGGFGYIENLELAKAVVNVRGGPANMITHSTARKTSVVNGTSANLSPPRLMTEMLVVYDTFACFASGVEPVLLPPDDHSWWIVEPDEPTFHRWVVEKLFGLSREMLVLLAKVASLCARLSRVRRTETETLTPFAGFGDDGVLSPTASSNPNPDSNVAVQAGALEVYNELGSWISPSRRKGITPDAHHGVETNSVELEMSRHFQTLKCTQRVQTGNEAYRIAMQVLLLCDVLNVSPSDTHVQTKCKSVLTSCLDCAQNFGMSVGLIWPVIIAGSLVPPSLRQMVHDFYAKLRNHCCFDANTSEQIIEEVWRRTDQGLDRANWRSVIEDLNLKILVF</sequence>
<dbReference type="AlphaFoldDB" id="A0A067NCC5"/>
<dbReference type="InterPro" id="IPR021858">
    <property type="entry name" value="Fun_TF"/>
</dbReference>
<proteinExistence type="predicted"/>